<feature type="transmembrane region" description="Helical" evidence="1">
    <location>
        <begin position="632"/>
        <end position="656"/>
    </location>
</feature>
<evidence type="ECO:0008006" key="4">
    <source>
        <dbReference type="Google" id="ProtNLM"/>
    </source>
</evidence>
<evidence type="ECO:0000256" key="1">
    <source>
        <dbReference type="SAM" id="Phobius"/>
    </source>
</evidence>
<keyword evidence="1" id="KW-1133">Transmembrane helix</keyword>
<accession>A0ABT7EZ66</accession>
<feature type="transmembrane region" description="Helical" evidence="1">
    <location>
        <begin position="268"/>
        <end position="290"/>
    </location>
</feature>
<dbReference type="RefSeq" id="WP_284480440.1">
    <property type="nucleotide sequence ID" value="NZ_JASNJD010000004.1"/>
</dbReference>
<evidence type="ECO:0000313" key="2">
    <source>
        <dbReference type="EMBL" id="MDK3017628.1"/>
    </source>
</evidence>
<dbReference type="EMBL" id="JASNJD010000004">
    <property type="protein sequence ID" value="MDK3017628.1"/>
    <property type="molecule type" value="Genomic_DNA"/>
</dbReference>
<keyword evidence="3" id="KW-1185">Reference proteome</keyword>
<evidence type="ECO:0000313" key="3">
    <source>
        <dbReference type="Proteomes" id="UP001243757"/>
    </source>
</evidence>
<gene>
    <name evidence="2" type="ORF">QO033_08055</name>
</gene>
<organism evidence="2 3">
    <name type="scientific">Pseudodonghicola flavimaris</name>
    <dbReference type="NCBI Taxonomy" id="3050036"/>
    <lineage>
        <taxon>Bacteria</taxon>
        <taxon>Pseudomonadati</taxon>
        <taxon>Pseudomonadota</taxon>
        <taxon>Alphaproteobacteria</taxon>
        <taxon>Rhodobacterales</taxon>
        <taxon>Paracoccaceae</taxon>
        <taxon>Pseudodonghicola</taxon>
    </lineage>
</organism>
<keyword evidence="1" id="KW-0812">Transmembrane</keyword>
<keyword evidence="1" id="KW-0472">Membrane</keyword>
<name>A0ABT7EZ66_9RHOB</name>
<proteinExistence type="predicted"/>
<protein>
    <recommendedName>
        <fullName evidence="4">Phage tail tape measure protein</fullName>
    </recommendedName>
</protein>
<feature type="transmembrane region" description="Helical" evidence="1">
    <location>
        <begin position="296"/>
        <end position="322"/>
    </location>
</feature>
<dbReference type="Proteomes" id="UP001243757">
    <property type="component" value="Unassembled WGS sequence"/>
</dbReference>
<comment type="caution">
    <text evidence="2">The sequence shown here is derived from an EMBL/GenBank/DDBJ whole genome shotgun (WGS) entry which is preliminary data.</text>
</comment>
<reference evidence="2 3" key="1">
    <citation type="submission" date="2023-05" db="EMBL/GenBank/DDBJ databases">
        <title>Pseudodonghicola sp. nov.</title>
        <authorList>
            <person name="Huang J."/>
        </authorList>
    </citation>
    <scope>NUCLEOTIDE SEQUENCE [LARGE SCALE GENOMIC DNA]</scope>
    <source>
        <strain evidence="2 3">IC7</strain>
    </source>
</reference>
<feature type="transmembrane region" description="Helical" evidence="1">
    <location>
        <begin position="587"/>
        <end position="612"/>
    </location>
</feature>
<sequence>MAAIIGALRGVLSLDSVAFESGAKRAQATMGTMERKMVRMGDRLQKAGRKAALGLTLPLTAAASVAVKSSLSVIDAQAKMAQSMGTTVQSMQVLERAADLSGVSMGEVSQATLQLTKRLSEVAATGKGAAAKSLKTLHLNAQELQQLPLDERLVAIQDALAKYVPEAERAAVATGLFGTRAGITFTRIDGATLRTAADDVRRFGVAVSEVDAEQIEVTNDAISRLGLVGLGVSNQLTAALAPTLEFVANKAAEAAEWFAGLSDRTKQFIAGAGAFAAAVGPAAIGLGVLVKGVLALRGALLLATGPWGLLAGAVAAAGAMFLNYKSNAEKVEAPLEATKKAQEALSAAMGTFSTTAAPSAGAAAISAANDYYKQADAALAVAEAEIAKNKVAEQFARDAYAKYGREPTMEEEAYLDAKAARLVANRMAAEKALNDAIAARKRTAKEVMGSDVKMSEVQKDLNSKLDVTVGTTDKLGGSLKGVKDDTKGLAESMDGPLSSSIDGVSRAFGDWAANGFRDISSMWDAIKDVSKRAVADLVSLLAKNQLQLMLGVSVTGSAGQATAATLTGGGSGSGLLGSLLGSAGSSLLGGGGLLAGGGGILGGIGSGLGGILSGGGLGASFANLGGLMTGSVGGLGAIGAALPALGVIAGGIALLAKGLSRKYEFSGIRGNFTSGGFDGQGYDFYKGGFLRGDKTEYYPLEAELQAVLDSATTGVVGSIGDMAGAIGLSTRKLKGFVSEYVQVNTNQDAEAIMADLMEALDAAGSEMAALVLGTTKFSRAGESALETLTRLSGGLSAVNDMTDLLGQTAFRVSLRGADMASSLVDAFGSADAMATAAASYFQGFYSESEQSETILRRLRDQFAGLNVAMPESRAGFRSLVESVDLTTDAGRKLYAGLLGLSGAMDEVLPKVSEMTMGMSGLLDDIGGEIGDQIDTARKMAEAAKASAELWYRTANTLRDFKDGLLNAGLSGASTGQNAAALEGRFQAAFEAAKGGDVAAAQSIPELARAYLQAAQAGASSSLEYRRIAAQVQGQVQLIAGIADLTGANDDMLTELYEQQIDVLTSLANFLQLEGLTDEEISKLSDGVQELAKDWDGTVSAFETSLGALEKAITDAEAFSYEDLVGSLDVAVSLSDKGPKWIRDLVGAADKGIRTTLDFIVRRDDLTADMKWMAVNALSEHVTAMDFVLRNDVDAETRRLALVAGSELRRNIKFAVTSGLSKEQMRIALAGNSELSRVVNVALGKSDKKAVQLALQNIGGYAVAVTASLSKGVSDKVRQIVFDGAGNYAVMVEAALTNLKGNARRLLLERQGSYTANITATLAQTLPAWKRRLLINASTSAVRAVTVAMAFKGTVSKAERKLLLEQGTAALRTISAYVNPKGISPREWLFLRQLEAGGKVTRSITGGVSYSKTGAAGDSLFALLTNAGIRRRDIVSAVKAAAMTGKAADLFGLLRRAGIRTRNIRSEVKAAAMTGNAASLFGLLRTAGLRTRNIASAVKASAMQGAGAELFGLLRRPGARLRNVLSGVKLGKMTANETAMFAQLRAGAAPVEKTLRGKVDLSGLTERQKALLDAVRGASNGTLTVGGNFTFTPAQAFRALFEDATAGMTGLKTPISGLTSKLDALRQAVRDDIADRKAAARIATLNTRGVDQLAEINGRKSAAGDVVAKIRALEASTGISLLNGDGAAILKQNKDGTISYKATATTGGAGLAEFQKAFYGPNGLQAQIYAANKAIRAMPEDRKAIRALRAQIRGLGGVPAFANGGAHLGGWRVVGERGWELEHTGPSRVVSHSDAMAQLDNRPVVLAVQRLAQQSAVQGQRLELLMKKMAQITESWDFDGMPEVRS</sequence>